<dbReference type="EMBL" id="CP036339">
    <property type="protein sequence ID" value="QDT74621.1"/>
    <property type="molecule type" value="Genomic_DNA"/>
</dbReference>
<sequence>MPHHSQTRTNELLAAAQTGSVESLGELLQLYTNYLKLLVFAQLEKNLRVRVSPSDVVQETFFEAHRDFPQFRGHSSAEFVGWLRKILVNNLCRVVEQHVLAEKRDVRREVSLERLATALEQSTARLEAVIPDPGSSPSAGAHRREMELVLADQLAELPADYRDVIVLRHIEALPFDEVAKRMERSSGAVRMLWLRAVKMLRERLGARGLA</sequence>
<evidence type="ECO:0000256" key="2">
    <source>
        <dbReference type="ARBA" id="ARBA00023082"/>
    </source>
</evidence>
<dbReference type="InterPro" id="IPR013324">
    <property type="entry name" value="RNA_pol_sigma_r3/r4-like"/>
</dbReference>
<dbReference type="PANTHER" id="PTHR30385">
    <property type="entry name" value="SIGMA FACTOR F FLAGELLAR"/>
    <property type="match status" value="1"/>
</dbReference>
<evidence type="ECO:0000256" key="4">
    <source>
        <dbReference type="ARBA" id="ARBA00023163"/>
    </source>
</evidence>
<keyword evidence="4" id="KW-0804">Transcription</keyword>
<gene>
    <name evidence="6" type="primary">rpoE_4</name>
    <name evidence="6" type="ORF">I41_38180</name>
</gene>
<evidence type="ECO:0000259" key="5">
    <source>
        <dbReference type="Pfam" id="PF08281"/>
    </source>
</evidence>
<evidence type="ECO:0000256" key="1">
    <source>
        <dbReference type="ARBA" id="ARBA00023015"/>
    </source>
</evidence>
<dbReference type="InterPro" id="IPR014284">
    <property type="entry name" value="RNA_pol_sigma-70_dom"/>
</dbReference>
<keyword evidence="1" id="KW-0805">Transcription regulation</keyword>
<dbReference type="GO" id="GO:0006352">
    <property type="term" value="P:DNA-templated transcription initiation"/>
    <property type="evidence" value="ECO:0007669"/>
    <property type="project" value="InterPro"/>
</dbReference>
<reference evidence="6 7" key="1">
    <citation type="submission" date="2019-02" db="EMBL/GenBank/DDBJ databases">
        <title>Deep-cultivation of Planctomycetes and their phenomic and genomic characterization uncovers novel biology.</title>
        <authorList>
            <person name="Wiegand S."/>
            <person name="Jogler M."/>
            <person name="Boedeker C."/>
            <person name="Pinto D."/>
            <person name="Vollmers J."/>
            <person name="Rivas-Marin E."/>
            <person name="Kohn T."/>
            <person name="Peeters S.H."/>
            <person name="Heuer A."/>
            <person name="Rast P."/>
            <person name="Oberbeckmann S."/>
            <person name="Bunk B."/>
            <person name="Jeske O."/>
            <person name="Meyerdierks A."/>
            <person name="Storesund J.E."/>
            <person name="Kallscheuer N."/>
            <person name="Luecker S."/>
            <person name="Lage O.M."/>
            <person name="Pohl T."/>
            <person name="Merkel B.J."/>
            <person name="Hornburger P."/>
            <person name="Mueller R.-W."/>
            <person name="Bruemmer F."/>
            <person name="Labrenz M."/>
            <person name="Spormann A.M."/>
            <person name="Op den Camp H."/>
            <person name="Overmann J."/>
            <person name="Amann R."/>
            <person name="Jetten M.S.M."/>
            <person name="Mascher T."/>
            <person name="Medema M.H."/>
            <person name="Devos D.P."/>
            <person name="Kaster A.-K."/>
            <person name="Ovreas L."/>
            <person name="Rohde M."/>
            <person name="Galperin M.Y."/>
            <person name="Jogler C."/>
        </authorList>
    </citation>
    <scope>NUCLEOTIDE SEQUENCE [LARGE SCALE GENOMIC DNA]</scope>
    <source>
        <strain evidence="6 7">I41</strain>
    </source>
</reference>
<proteinExistence type="predicted"/>
<dbReference type="InterPro" id="IPR036388">
    <property type="entry name" value="WH-like_DNA-bd_sf"/>
</dbReference>
<feature type="domain" description="RNA polymerase sigma factor 70 region 4 type 2" evidence="5">
    <location>
        <begin position="150"/>
        <end position="200"/>
    </location>
</feature>
<dbReference type="NCBIfam" id="TIGR02984">
    <property type="entry name" value="Sig-70_plancto1"/>
    <property type="match status" value="1"/>
</dbReference>
<dbReference type="NCBIfam" id="TIGR02937">
    <property type="entry name" value="sigma70-ECF"/>
    <property type="match status" value="1"/>
</dbReference>
<protein>
    <submittedName>
        <fullName evidence="6">ECF RNA polymerase sigma-E factor</fullName>
    </submittedName>
</protein>
<dbReference type="Proteomes" id="UP000317909">
    <property type="component" value="Chromosome"/>
</dbReference>
<dbReference type="Gene3D" id="1.10.10.10">
    <property type="entry name" value="Winged helix-like DNA-binding domain superfamily/Winged helix DNA-binding domain"/>
    <property type="match status" value="1"/>
</dbReference>
<dbReference type="Gene3D" id="1.10.1740.10">
    <property type="match status" value="1"/>
</dbReference>
<dbReference type="PANTHER" id="PTHR30385:SF8">
    <property type="entry name" value="RNA POLYMERASE SIGMA-E FACTOR"/>
    <property type="match status" value="1"/>
</dbReference>
<name>A0A517U1W8_9BACT</name>
<keyword evidence="7" id="KW-1185">Reference proteome</keyword>
<dbReference type="SUPFAM" id="SSF88659">
    <property type="entry name" value="Sigma3 and sigma4 domains of RNA polymerase sigma factors"/>
    <property type="match status" value="1"/>
</dbReference>
<dbReference type="Pfam" id="PF08281">
    <property type="entry name" value="Sigma70_r4_2"/>
    <property type="match status" value="1"/>
</dbReference>
<accession>A0A517U1W8</accession>
<dbReference type="InterPro" id="IPR013325">
    <property type="entry name" value="RNA_pol_sigma_r2"/>
</dbReference>
<dbReference type="OrthoDB" id="265297at2"/>
<evidence type="ECO:0000256" key="3">
    <source>
        <dbReference type="ARBA" id="ARBA00023125"/>
    </source>
</evidence>
<dbReference type="AlphaFoldDB" id="A0A517U1W8"/>
<dbReference type="RefSeq" id="WP_145434336.1">
    <property type="nucleotide sequence ID" value="NZ_CP036339.1"/>
</dbReference>
<dbReference type="SUPFAM" id="SSF88946">
    <property type="entry name" value="Sigma2 domain of RNA polymerase sigma factors"/>
    <property type="match status" value="1"/>
</dbReference>
<keyword evidence="2" id="KW-0731">Sigma factor</keyword>
<evidence type="ECO:0000313" key="7">
    <source>
        <dbReference type="Proteomes" id="UP000317909"/>
    </source>
</evidence>
<dbReference type="GO" id="GO:0003677">
    <property type="term" value="F:DNA binding"/>
    <property type="evidence" value="ECO:0007669"/>
    <property type="project" value="UniProtKB-KW"/>
</dbReference>
<evidence type="ECO:0000313" key="6">
    <source>
        <dbReference type="EMBL" id="QDT74621.1"/>
    </source>
</evidence>
<dbReference type="KEGG" id="llh:I41_38180"/>
<keyword evidence="3" id="KW-0238">DNA-binding</keyword>
<organism evidence="6 7">
    <name type="scientific">Lacipirellula limnantheis</name>
    <dbReference type="NCBI Taxonomy" id="2528024"/>
    <lineage>
        <taxon>Bacteria</taxon>
        <taxon>Pseudomonadati</taxon>
        <taxon>Planctomycetota</taxon>
        <taxon>Planctomycetia</taxon>
        <taxon>Pirellulales</taxon>
        <taxon>Lacipirellulaceae</taxon>
        <taxon>Lacipirellula</taxon>
    </lineage>
</organism>
<dbReference type="InterPro" id="IPR014326">
    <property type="entry name" value="RNA_pol_sigma-70_Plancto"/>
</dbReference>
<dbReference type="GO" id="GO:0016987">
    <property type="term" value="F:sigma factor activity"/>
    <property type="evidence" value="ECO:0007669"/>
    <property type="project" value="UniProtKB-KW"/>
</dbReference>
<dbReference type="InterPro" id="IPR013249">
    <property type="entry name" value="RNA_pol_sigma70_r4_t2"/>
</dbReference>